<dbReference type="Gene3D" id="1.10.490.10">
    <property type="entry name" value="Globins"/>
    <property type="match status" value="1"/>
</dbReference>
<dbReference type="GO" id="GO:0019825">
    <property type="term" value="F:oxygen binding"/>
    <property type="evidence" value="ECO:0007669"/>
    <property type="project" value="InterPro"/>
</dbReference>
<accession>A0A0R3Q033</accession>
<evidence type="ECO:0000256" key="1">
    <source>
        <dbReference type="SAM" id="Phobius"/>
    </source>
</evidence>
<dbReference type="PANTHER" id="PTHR47768">
    <property type="entry name" value="GLOBIN RELATED-RELATED"/>
    <property type="match status" value="1"/>
</dbReference>
<organism evidence="4">
    <name type="scientific">Angiostrongylus costaricensis</name>
    <name type="common">Nematode worm</name>
    <dbReference type="NCBI Taxonomy" id="334426"/>
    <lineage>
        <taxon>Eukaryota</taxon>
        <taxon>Metazoa</taxon>
        <taxon>Ecdysozoa</taxon>
        <taxon>Nematoda</taxon>
        <taxon>Chromadorea</taxon>
        <taxon>Rhabditida</taxon>
        <taxon>Rhabditina</taxon>
        <taxon>Rhabditomorpha</taxon>
        <taxon>Strongyloidea</taxon>
        <taxon>Metastrongylidae</taxon>
        <taxon>Angiostrongylus</taxon>
    </lineage>
</organism>
<dbReference type="OrthoDB" id="436496at2759"/>
<evidence type="ECO:0000313" key="2">
    <source>
        <dbReference type="EMBL" id="VDM63825.1"/>
    </source>
</evidence>
<protein>
    <submittedName>
        <fullName evidence="4">GLOBIN domain-containing protein</fullName>
    </submittedName>
</protein>
<sequence>MGVSTTGSRSLLDQNGVCATMPQVDTRGVEQWLPTPREKELLRRTWSDEFKFLYELGSSIYVYIFEHNPHCKQLFPSIASYGDDYKDSREFRIQALRFVQVFLYSFLLTFILHIGGDRSFTRLTKLVTPPESGNSHWIQVTPAFNAIYDEDRSSQDRLSLNLGIGI</sequence>
<feature type="transmembrane region" description="Helical" evidence="1">
    <location>
        <begin position="95"/>
        <end position="116"/>
    </location>
</feature>
<dbReference type="Proteomes" id="UP000267027">
    <property type="component" value="Unassembled WGS sequence"/>
</dbReference>
<keyword evidence="1" id="KW-0812">Transmembrane</keyword>
<gene>
    <name evidence="2" type="ORF">ACOC_LOCUS12240</name>
</gene>
<dbReference type="InterPro" id="IPR053341">
    <property type="entry name" value="Oxidative_stress_globin-like"/>
</dbReference>
<reference evidence="2 3" key="2">
    <citation type="submission" date="2018-11" db="EMBL/GenBank/DDBJ databases">
        <authorList>
            <consortium name="Pathogen Informatics"/>
        </authorList>
    </citation>
    <scope>NUCLEOTIDE SEQUENCE [LARGE SCALE GENOMIC DNA]</scope>
    <source>
        <strain evidence="2 3">Costa Rica</strain>
    </source>
</reference>
<reference evidence="4" key="1">
    <citation type="submission" date="2017-02" db="UniProtKB">
        <authorList>
            <consortium name="WormBaseParasite"/>
        </authorList>
    </citation>
    <scope>IDENTIFICATION</scope>
</reference>
<evidence type="ECO:0000313" key="4">
    <source>
        <dbReference type="WBParaSite" id="ACOC_0001223901-mRNA-1"/>
    </source>
</evidence>
<dbReference type="SUPFAM" id="SSF46458">
    <property type="entry name" value="Globin-like"/>
    <property type="match status" value="1"/>
</dbReference>
<dbReference type="EMBL" id="UYYA01004948">
    <property type="protein sequence ID" value="VDM63825.1"/>
    <property type="molecule type" value="Genomic_DNA"/>
</dbReference>
<dbReference type="InterPro" id="IPR009050">
    <property type="entry name" value="Globin-like_sf"/>
</dbReference>
<keyword evidence="3" id="KW-1185">Reference proteome</keyword>
<keyword evidence="1" id="KW-1133">Transmembrane helix</keyword>
<dbReference type="CDD" id="cd01040">
    <property type="entry name" value="Mb-like"/>
    <property type="match status" value="1"/>
</dbReference>
<name>A0A0R3Q033_ANGCS</name>
<dbReference type="InterPro" id="IPR012292">
    <property type="entry name" value="Globin/Proto"/>
</dbReference>
<dbReference type="WBParaSite" id="ACOC_0001223901-mRNA-1">
    <property type="protein sequence ID" value="ACOC_0001223901-mRNA-1"/>
    <property type="gene ID" value="ACOC_0001223901"/>
</dbReference>
<dbReference type="InterPro" id="IPR044399">
    <property type="entry name" value="Mb-like_M"/>
</dbReference>
<dbReference type="STRING" id="334426.A0A0R3Q033"/>
<dbReference type="AlphaFoldDB" id="A0A0R3Q033"/>
<proteinExistence type="predicted"/>
<dbReference type="GO" id="GO:0020037">
    <property type="term" value="F:heme binding"/>
    <property type="evidence" value="ECO:0007669"/>
    <property type="project" value="InterPro"/>
</dbReference>
<keyword evidence="1" id="KW-0472">Membrane</keyword>
<evidence type="ECO:0000313" key="3">
    <source>
        <dbReference type="Proteomes" id="UP000267027"/>
    </source>
</evidence>
<dbReference type="PANTHER" id="PTHR47768:SF1">
    <property type="entry name" value="GLOBIN FAMILY PROFILE DOMAIN-CONTAINING PROTEIN"/>
    <property type="match status" value="1"/>
</dbReference>